<evidence type="ECO:0000313" key="2">
    <source>
        <dbReference type="EMBL" id="CAF4473440.1"/>
    </source>
</evidence>
<name>A0A820TL53_9BILA</name>
<dbReference type="EMBL" id="CAJOAY010038992">
    <property type="protein sequence ID" value="CAF4473440.1"/>
    <property type="molecule type" value="Genomic_DNA"/>
</dbReference>
<feature type="non-terminal residue" evidence="2">
    <location>
        <position position="44"/>
    </location>
</feature>
<gene>
    <name evidence="2" type="ORF">OKA104_LOCUS55364</name>
</gene>
<dbReference type="GO" id="GO:0003824">
    <property type="term" value="F:catalytic activity"/>
    <property type="evidence" value="ECO:0007669"/>
    <property type="project" value="InterPro"/>
</dbReference>
<sequence length="44" mass="5235">MIGMFVSTLPYRLQLDSDWSFDELVEHVQKKCLSILEHSHYPLQ</sequence>
<dbReference type="Proteomes" id="UP000663881">
    <property type="component" value="Unassembled WGS sequence"/>
</dbReference>
<dbReference type="Gene3D" id="3.30.559.30">
    <property type="entry name" value="Nonribosomal peptide synthetase, condensation domain"/>
    <property type="match status" value="1"/>
</dbReference>
<organism evidence="2 3">
    <name type="scientific">Adineta steineri</name>
    <dbReference type="NCBI Taxonomy" id="433720"/>
    <lineage>
        <taxon>Eukaryota</taxon>
        <taxon>Metazoa</taxon>
        <taxon>Spiralia</taxon>
        <taxon>Gnathifera</taxon>
        <taxon>Rotifera</taxon>
        <taxon>Eurotatoria</taxon>
        <taxon>Bdelloidea</taxon>
        <taxon>Adinetida</taxon>
        <taxon>Adinetidae</taxon>
        <taxon>Adineta</taxon>
    </lineage>
</organism>
<evidence type="ECO:0000259" key="1">
    <source>
        <dbReference type="Pfam" id="PF00668"/>
    </source>
</evidence>
<protein>
    <recommendedName>
        <fullName evidence="1">Condensation domain-containing protein</fullName>
    </recommendedName>
</protein>
<proteinExistence type="predicted"/>
<dbReference type="Pfam" id="PF00668">
    <property type="entry name" value="Condensation"/>
    <property type="match status" value="1"/>
</dbReference>
<reference evidence="2" key="1">
    <citation type="submission" date="2021-02" db="EMBL/GenBank/DDBJ databases">
        <authorList>
            <person name="Nowell W R."/>
        </authorList>
    </citation>
    <scope>NUCLEOTIDE SEQUENCE</scope>
</reference>
<dbReference type="SUPFAM" id="SSF52777">
    <property type="entry name" value="CoA-dependent acyltransferases"/>
    <property type="match status" value="1"/>
</dbReference>
<feature type="domain" description="Condensation" evidence="1">
    <location>
        <begin position="1"/>
        <end position="44"/>
    </location>
</feature>
<dbReference type="AlphaFoldDB" id="A0A820TL53"/>
<dbReference type="InterPro" id="IPR001242">
    <property type="entry name" value="Condensation_dom"/>
</dbReference>
<evidence type="ECO:0000313" key="3">
    <source>
        <dbReference type="Proteomes" id="UP000663881"/>
    </source>
</evidence>
<accession>A0A820TL53</accession>
<comment type="caution">
    <text evidence="2">The sequence shown here is derived from an EMBL/GenBank/DDBJ whole genome shotgun (WGS) entry which is preliminary data.</text>
</comment>